<organism evidence="1 2">
    <name type="scientific">Perkinsus olseni</name>
    <name type="common">Perkinsus atlanticus</name>
    <dbReference type="NCBI Taxonomy" id="32597"/>
    <lineage>
        <taxon>Eukaryota</taxon>
        <taxon>Sar</taxon>
        <taxon>Alveolata</taxon>
        <taxon>Perkinsozoa</taxon>
        <taxon>Perkinsea</taxon>
        <taxon>Perkinsida</taxon>
        <taxon>Perkinsidae</taxon>
        <taxon>Perkinsus</taxon>
    </lineage>
</organism>
<dbReference type="OrthoDB" id="272139at2759"/>
<comment type="caution">
    <text evidence="1">The sequence shown here is derived from an EMBL/GenBank/DDBJ whole genome shotgun (WGS) entry which is preliminary data.</text>
</comment>
<dbReference type="SUPFAM" id="SSF53649">
    <property type="entry name" value="Alkaline phosphatase-like"/>
    <property type="match status" value="1"/>
</dbReference>
<dbReference type="Pfam" id="PF01663">
    <property type="entry name" value="Phosphodiest"/>
    <property type="match status" value="1"/>
</dbReference>
<dbReference type="EMBL" id="JABANP010000062">
    <property type="protein sequence ID" value="KAF4692346.1"/>
    <property type="molecule type" value="Genomic_DNA"/>
</dbReference>
<evidence type="ECO:0000313" key="2">
    <source>
        <dbReference type="Proteomes" id="UP000541610"/>
    </source>
</evidence>
<accession>A0A7J6P9C5</accession>
<evidence type="ECO:0000313" key="1">
    <source>
        <dbReference type="EMBL" id="KAF4692346.1"/>
    </source>
</evidence>
<dbReference type="InterPro" id="IPR002591">
    <property type="entry name" value="Phosphodiest/P_Trfase"/>
</dbReference>
<reference evidence="1 2" key="1">
    <citation type="submission" date="2020-04" db="EMBL/GenBank/DDBJ databases">
        <title>Perkinsus olseni comparative genomics.</title>
        <authorList>
            <person name="Bogema D.R."/>
        </authorList>
    </citation>
    <scope>NUCLEOTIDE SEQUENCE [LARGE SCALE GENOMIC DNA]</scope>
    <source>
        <strain evidence="1">00978-12</strain>
    </source>
</reference>
<gene>
    <name evidence="1" type="ORF">FOZ60_013704</name>
</gene>
<sequence>MTVSASGRHQIAFMVAGQLGKINHVVVTVSLLAEVFHKYLYLGVMPATHLLTLSQLMALVTVNGMRADRWPNAKYTQAIIIGVGGLGGNYFTNTSDDQAPHLWEMLNSDRSCFNHLARTVYPPSTLPTWASTLTGMTPAETGIVNDDWYRYYLNPAFLNDTGTPPISGRKKRPLPTIFSMAKELDEDIRTAYFVSSPVLSELGEHAQDVAGTADDETITRSLIALLESDDFPHLSFIELSGLANAARATYYGSDEYYQALKRIDGIIGEIRDAVLRRSDVFETLIVITSNHGGYRNGHEVWMLPTAQVHISFSNVRNPIEVPGDSDWGGWLDIKEVAPSVLGAMGIPVTRYQAGRDHSYRF</sequence>
<dbReference type="Gene3D" id="3.40.720.10">
    <property type="entry name" value="Alkaline Phosphatase, subunit A"/>
    <property type="match status" value="1"/>
</dbReference>
<dbReference type="GO" id="GO:0016787">
    <property type="term" value="F:hydrolase activity"/>
    <property type="evidence" value="ECO:0007669"/>
    <property type="project" value="UniProtKB-ARBA"/>
</dbReference>
<name>A0A7J6P9C5_PEROL</name>
<dbReference type="Proteomes" id="UP000541610">
    <property type="component" value="Unassembled WGS sequence"/>
</dbReference>
<protein>
    <submittedName>
        <fullName evidence="1">Uncharacterized protein</fullName>
    </submittedName>
</protein>
<proteinExistence type="predicted"/>
<dbReference type="PANTHER" id="PTHR10151:SF120">
    <property type="entry name" value="BIS(5'-ADENOSYL)-TRIPHOSPHATASE"/>
    <property type="match status" value="1"/>
</dbReference>
<dbReference type="AlphaFoldDB" id="A0A7J6P9C5"/>
<dbReference type="PANTHER" id="PTHR10151">
    <property type="entry name" value="ECTONUCLEOTIDE PYROPHOSPHATASE/PHOSPHODIESTERASE"/>
    <property type="match status" value="1"/>
</dbReference>
<dbReference type="InterPro" id="IPR017850">
    <property type="entry name" value="Alkaline_phosphatase_core_sf"/>
</dbReference>